<organism evidence="19 20">
    <name type="scientific">Steinernema hermaphroditum</name>
    <dbReference type="NCBI Taxonomy" id="289476"/>
    <lineage>
        <taxon>Eukaryota</taxon>
        <taxon>Metazoa</taxon>
        <taxon>Ecdysozoa</taxon>
        <taxon>Nematoda</taxon>
        <taxon>Chromadorea</taxon>
        <taxon>Rhabditida</taxon>
        <taxon>Tylenchina</taxon>
        <taxon>Panagrolaimomorpha</taxon>
        <taxon>Strongyloidoidea</taxon>
        <taxon>Steinernematidae</taxon>
        <taxon>Steinernema</taxon>
    </lineage>
</organism>
<dbReference type="InterPro" id="IPR053956">
    <property type="entry name" value="NPC1_MLD"/>
</dbReference>
<feature type="transmembrane region" description="Helical" evidence="16">
    <location>
        <begin position="695"/>
        <end position="715"/>
    </location>
</feature>
<evidence type="ECO:0000256" key="7">
    <source>
        <dbReference type="ARBA" id="ARBA00022989"/>
    </source>
</evidence>
<dbReference type="GO" id="GO:0030301">
    <property type="term" value="P:cholesterol transport"/>
    <property type="evidence" value="ECO:0007669"/>
    <property type="project" value="UniProtKB-ARBA"/>
</dbReference>
<dbReference type="InterPro" id="IPR053958">
    <property type="entry name" value="HMGCR/SNAP/NPC1-like_SSD"/>
</dbReference>
<dbReference type="InterPro" id="IPR032190">
    <property type="entry name" value="NPC1_N"/>
</dbReference>
<evidence type="ECO:0000256" key="15">
    <source>
        <dbReference type="ARBA" id="ARBA00034049"/>
    </source>
</evidence>
<keyword evidence="12" id="KW-1207">Sterol metabolism</keyword>
<dbReference type="Pfam" id="PF22314">
    <property type="entry name" value="NPC1_MLD"/>
    <property type="match status" value="1"/>
</dbReference>
<keyword evidence="13" id="KW-0325">Glycoprotein</keyword>
<feature type="transmembrane region" description="Helical" evidence="16">
    <location>
        <begin position="1132"/>
        <end position="1151"/>
    </location>
</feature>
<keyword evidence="11" id="KW-1015">Disulfide bond</keyword>
<accession>A0AA39LM75</accession>
<dbReference type="InterPro" id="IPR004765">
    <property type="entry name" value="NPC1-like"/>
</dbReference>
<dbReference type="Proteomes" id="UP001175271">
    <property type="component" value="Unassembled WGS sequence"/>
</dbReference>
<evidence type="ECO:0000256" key="3">
    <source>
        <dbReference type="ARBA" id="ARBA00022448"/>
    </source>
</evidence>
<feature type="chain" id="PRO_5041295087" description="SSD domain-containing protein" evidence="17">
    <location>
        <begin position="16"/>
        <end position="1306"/>
    </location>
</feature>
<keyword evidence="9" id="KW-0443">Lipid metabolism</keyword>
<dbReference type="PROSITE" id="PS50156">
    <property type="entry name" value="SSD"/>
    <property type="match status" value="1"/>
</dbReference>
<evidence type="ECO:0000256" key="10">
    <source>
        <dbReference type="ARBA" id="ARBA00023136"/>
    </source>
</evidence>
<keyword evidence="4" id="KW-0153">Cholesterol metabolism</keyword>
<comment type="caution">
    <text evidence="19">The sequence shown here is derived from an EMBL/GenBank/DDBJ whole genome shotgun (WGS) entry which is preliminary data.</text>
</comment>
<feature type="transmembrane region" description="Helical" evidence="16">
    <location>
        <begin position="1234"/>
        <end position="1261"/>
    </location>
</feature>
<dbReference type="InterPro" id="IPR000731">
    <property type="entry name" value="SSD"/>
</dbReference>
<keyword evidence="7 16" id="KW-1133">Transmembrane helix</keyword>
<keyword evidence="6 17" id="KW-0732">Signal</keyword>
<keyword evidence="3" id="KW-0813">Transport</keyword>
<dbReference type="FunFam" id="1.20.1640.10:FF:000010">
    <property type="entry name" value="NPC intracellular cholesterol transporter 1"/>
    <property type="match status" value="1"/>
</dbReference>
<sequence>MRSILILFCLGLGLAATQKDVRKCAVRRVCGEKRNLKQNCIYDGPPKRLDHATEGRLKEICPHLYADKNREVCCDTEQVDLLIGQMSVPRQLLARCPSCFANFRSMWCDFACSPRQGDFVNVLETASDHSRYNNTPYATRVEYFVRDDYATAMLDSCKNVRALGSDYALSLMCGTSAAECTLDRWFAFMGTYNENIGIPFSIDFVRTTSERNHTRKNAVMVPPKTESFRCDQSPSMGESECSCQDCPKVCKADIPFPNLSEEGCKVAAMDCMVALSMAAFGCLCFAGMCGSVFHYALRKTNDDEMDEFKPAIGGHFDESGIGYIGTFGAWIDAHLHMRCANYGELCVRKPKQVLFFGLFTALFCSTGILMVRFTTDPVELWSSPGSLARKEKEFFDTNFAPFYRTEQLIIYPKDQSFFEHENASNPVEPGMYGPAFRKDFLLSALDLQRKIMALRATTPDGFIVRLQDICFQPMAPANDKCTIMSILNYFQNDPHKLEIVYEDPDDYTEYDYLSHIMECTQNPYTVQTKIGLSCFADFGAPVQPYVALGDFNSTHQYDSARGLVITFVVNNYADARSNRFANAWEAEYIRLLKNVSSSEFSISFMSERSIKDEIDRESESDVFTILISYMFMFVYVAFALGQYQVTNNNVASVFVHSKLMLGFAGVLIVALSVTSSIGMYAYYGMPATMICLEVQPFLVLAVGVDNIFIFVQAYQRAAEPVTQPLVVRIRKITGEVIPSMLLSSLSACLCFLLGALSSMPAVKVFSLYASLAILFNFFLQITCFLALFILDVQRQEAGRPEFFCCTRVPSEPVQHEGYMHHLFSTVYAPMLLSKYVRLTVIVGFIGWLCTSMSVLNMVKLGLDQRMAVPEDSYVLEHFNNMDRFLSVGPPVYFVLKGNFDYSQRQVQNKVCSHGGCDEHSLGAQIARAAKWSNRSYIAQPAMNWLDDYMDWLQPYGDPQCCRRFKSNGTFCPATVTPHESECEACNVGFLRGRPRGDEFYDHIHDFLHDNPSVQCARGGHAAYGSALKLSDKTDRVMASYFMTYHTVLKSSEDFINAMAAARLIAKNLTNTINREMEGMCPIEVFPYSVFYVFYEQYSSIVSDAIFQLILSLGAIFVVTTFLLGIDPWSAMIIVLTIACVLLNLIALMYWWSIDFNAISVVNLVMSIGISVEFCAHIVKAFTASVQRSRLHRSREALATMGSSVLSGITLTKFGGIMVLAFAHSQIFKVFYFRMFLGIVLIGAAHGLIFLPVVLSFIGPPVNKRKLLQKMRNAESFSPVETNEPAEISRCVSKDSEVHMVNRQSYA</sequence>
<comment type="similarity">
    <text evidence="2">Belongs to the patched family.</text>
</comment>
<comment type="subcellular location">
    <subcellularLocation>
        <location evidence="1">Endomembrane system</location>
        <topology evidence="1">Multi-pass membrane protein</topology>
    </subcellularLocation>
</comment>
<evidence type="ECO:0000256" key="5">
    <source>
        <dbReference type="ARBA" id="ARBA00022692"/>
    </source>
</evidence>
<evidence type="ECO:0000256" key="6">
    <source>
        <dbReference type="ARBA" id="ARBA00022729"/>
    </source>
</evidence>
<comment type="catalytic activity">
    <reaction evidence="15">
        <text>cholesterol(in) = cholesterol(out)</text>
        <dbReference type="Rhea" id="RHEA:39747"/>
        <dbReference type="ChEBI" id="CHEBI:16113"/>
    </reaction>
</comment>
<dbReference type="GO" id="GO:0042632">
    <property type="term" value="P:cholesterol homeostasis"/>
    <property type="evidence" value="ECO:0007669"/>
    <property type="project" value="TreeGrafter"/>
</dbReference>
<evidence type="ECO:0000256" key="17">
    <source>
        <dbReference type="SAM" id="SignalP"/>
    </source>
</evidence>
<feature type="domain" description="SSD" evidence="18">
    <location>
        <begin position="621"/>
        <end position="790"/>
    </location>
</feature>
<dbReference type="GO" id="GO:0015485">
    <property type="term" value="F:cholesterol binding"/>
    <property type="evidence" value="ECO:0007669"/>
    <property type="project" value="TreeGrafter"/>
</dbReference>
<dbReference type="GO" id="GO:0030299">
    <property type="term" value="P:intestinal cholesterol absorption"/>
    <property type="evidence" value="ECO:0007669"/>
    <property type="project" value="TreeGrafter"/>
</dbReference>
<feature type="transmembrane region" description="Helical" evidence="16">
    <location>
        <begin position="736"/>
        <end position="756"/>
    </location>
</feature>
<evidence type="ECO:0000256" key="4">
    <source>
        <dbReference type="ARBA" id="ARBA00022548"/>
    </source>
</evidence>
<feature type="transmembrane region" description="Helical" evidence="16">
    <location>
        <begin position="272"/>
        <end position="297"/>
    </location>
</feature>
<feature type="transmembrane region" description="Helical" evidence="16">
    <location>
        <begin position="768"/>
        <end position="790"/>
    </location>
</feature>
<feature type="transmembrane region" description="Helical" evidence="16">
    <location>
        <begin position="622"/>
        <end position="640"/>
    </location>
</feature>
<dbReference type="Pfam" id="PF12349">
    <property type="entry name" value="Sterol-sensing"/>
    <property type="match status" value="1"/>
</dbReference>
<dbReference type="NCBIfam" id="TIGR00917">
    <property type="entry name" value="2A060601"/>
    <property type="match status" value="1"/>
</dbReference>
<evidence type="ECO:0000256" key="1">
    <source>
        <dbReference type="ARBA" id="ARBA00004127"/>
    </source>
</evidence>
<feature type="transmembrane region" description="Helical" evidence="16">
    <location>
        <begin position="661"/>
        <end position="683"/>
    </location>
</feature>
<evidence type="ECO:0000256" key="13">
    <source>
        <dbReference type="ARBA" id="ARBA00023180"/>
    </source>
</evidence>
<keyword evidence="8" id="KW-0445">Lipid transport</keyword>
<dbReference type="PANTHER" id="PTHR45727:SF2">
    <property type="entry name" value="NPC INTRACELLULAR CHOLESTEROL TRANSPORTER 1"/>
    <property type="match status" value="1"/>
</dbReference>
<proteinExistence type="inferred from homology"/>
<evidence type="ECO:0000256" key="9">
    <source>
        <dbReference type="ARBA" id="ARBA00023098"/>
    </source>
</evidence>
<feature type="transmembrane region" description="Helical" evidence="16">
    <location>
        <begin position="1196"/>
        <end position="1222"/>
    </location>
</feature>
<reference evidence="19" key="1">
    <citation type="submission" date="2023-06" db="EMBL/GenBank/DDBJ databases">
        <title>Genomic analysis of the entomopathogenic nematode Steinernema hermaphroditum.</title>
        <authorList>
            <person name="Schwarz E.M."/>
            <person name="Heppert J.K."/>
            <person name="Baniya A."/>
            <person name="Schwartz H.T."/>
            <person name="Tan C.-H."/>
            <person name="Antoshechkin I."/>
            <person name="Sternberg P.W."/>
            <person name="Goodrich-Blair H."/>
            <person name="Dillman A.R."/>
        </authorList>
    </citation>
    <scope>NUCLEOTIDE SEQUENCE</scope>
    <source>
        <strain evidence="19">PS9179</strain>
        <tissue evidence="19">Whole animal</tissue>
    </source>
</reference>
<evidence type="ECO:0000256" key="8">
    <source>
        <dbReference type="ARBA" id="ARBA00023055"/>
    </source>
</evidence>
<dbReference type="EMBL" id="JAUCMV010000004">
    <property type="protein sequence ID" value="KAK0402230.1"/>
    <property type="molecule type" value="Genomic_DNA"/>
</dbReference>
<feature type="transmembrane region" description="Helical" evidence="16">
    <location>
        <begin position="1157"/>
        <end position="1175"/>
    </location>
</feature>
<keyword evidence="14" id="KW-0753">Steroid metabolism</keyword>
<feature type="transmembrane region" description="Helical" evidence="16">
    <location>
        <begin position="353"/>
        <end position="373"/>
    </location>
</feature>
<dbReference type="GO" id="GO:0005886">
    <property type="term" value="C:plasma membrane"/>
    <property type="evidence" value="ECO:0007669"/>
    <property type="project" value="TreeGrafter"/>
</dbReference>
<dbReference type="GO" id="GO:0008203">
    <property type="term" value="P:cholesterol metabolic process"/>
    <property type="evidence" value="ECO:0007669"/>
    <property type="project" value="UniProtKB-KW"/>
</dbReference>
<keyword evidence="10 16" id="KW-0472">Membrane</keyword>
<dbReference type="GO" id="GO:0005319">
    <property type="term" value="F:lipid transporter activity"/>
    <property type="evidence" value="ECO:0007669"/>
    <property type="project" value="InterPro"/>
</dbReference>
<dbReference type="GO" id="GO:0012505">
    <property type="term" value="C:endomembrane system"/>
    <property type="evidence" value="ECO:0007669"/>
    <property type="project" value="UniProtKB-SubCell"/>
</dbReference>
<dbReference type="Gene3D" id="1.20.1640.10">
    <property type="entry name" value="Multidrug efflux transporter AcrB transmembrane domain"/>
    <property type="match status" value="2"/>
</dbReference>
<evidence type="ECO:0000313" key="19">
    <source>
        <dbReference type="EMBL" id="KAK0402230.1"/>
    </source>
</evidence>
<name>A0AA39LM75_9BILA</name>
<keyword evidence="5 16" id="KW-0812">Transmembrane</keyword>
<feature type="signal peptide" evidence="17">
    <location>
        <begin position="1"/>
        <end position="15"/>
    </location>
</feature>
<dbReference type="FunFam" id="1.20.1640.10:FF:000008">
    <property type="entry name" value="NPC intracellular cholesterol transporter 1"/>
    <property type="match status" value="1"/>
</dbReference>
<keyword evidence="20" id="KW-1185">Reference proteome</keyword>
<dbReference type="PANTHER" id="PTHR45727">
    <property type="entry name" value="NPC INTRACELLULAR CHOLESTEROL TRANSPORTER 1"/>
    <property type="match status" value="1"/>
</dbReference>
<dbReference type="Pfam" id="PF16414">
    <property type="entry name" value="NPC1_N"/>
    <property type="match status" value="1"/>
</dbReference>
<evidence type="ECO:0000256" key="12">
    <source>
        <dbReference type="ARBA" id="ARBA00023166"/>
    </source>
</evidence>
<evidence type="ECO:0000256" key="14">
    <source>
        <dbReference type="ARBA" id="ARBA00023221"/>
    </source>
</evidence>
<dbReference type="SUPFAM" id="SSF82866">
    <property type="entry name" value="Multidrug efflux transporter AcrB transmembrane domain"/>
    <property type="match status" value="2"/>
</dbReference>
<evidence type="ECO:0000256" key="2">
    <source>
        <dbReference type="ARBA" id="ARBA00005585"/>
    </source>
</evidence>
<gene>
    <name evidence="19" type="ORF">QR680_016217</name>
</gene>
<evidence type="ECO:0000256" key="16">
    <source>
        <dbReference type="SAM" id="Phobius"/>
    </source>
</evidence>
<feature type="transmembrane region" description="Helical" evidence="16">
    <location>
        <begin position="1104"/>
        <end position="1125"/>
    </location>
</feature>
<feature type="transmembrane region" description="Helical" evidence="16">
    <location>
        <begin position="835"/>
        <end position="855"/>
    </location>
</feature>
<evidence type="ECO:0000313" key="20">
    <source>
        <dbReference type="Proteomes" id="UP001175271"/>
    </source>
</evidence>
<evidence type="ECO:0000256" key="11">
    <source>
        <dbReference type="ARBA" id="ARBA00023157"/>
    </source>
</evidence>
<protein>
    <recommendedName>
        <fullName evidence="18">SSD domain-containing protein</fullName>
    </recommendedName>
</protein>
<evidence type="ECO:0000259" key="18">
    <source>
        <dbReference type="PROSITE" id="PS50156"/>
    </source>
</evidence>